<dbReference type="PANTHER" id="PTHR37418">
    <property type="entry name" value="3-KETO-5-AMINOHEXANOATE CLEAVAGE ENZYME-RELATED"/>
    <property type="match status" value="1"/>
</dbReference>
<keyword evidence="2" id="KW-0808">Transferase</keyword>
<protein>
    <submittedName>
        <fullName evidence="6">3-keto-5-aminohexanoate cleavage protein</fullName>
    </submittedName>
</protein>
<keyword evidence="4" id="KW-0862">Zinc</keyword>
<comment type="caution">
    <text evidence="6">The sequence shown here is derived from an EMBL/GenBank/DDBJ whole genome shotgun (WGS) entry which is preliminary data.</text>
</comment>
<evidence type="ECO:0000256" key="3">
    <source>
        <dbReference type="ARBA" id="ARBA00022723"/>
    </source>
</evidence>
<keyword evidence="7" id="KW-1185">Reference proteome</keyword>
<name>A0ABU4KGQ5_9ACTN</name>
<dbReference type="Proteomes" id="UP001278571">
    <property type="component" value="Unassembled WGS sequence"/>
</dbReference>
<organism evidence="6 7">
    <name type="scientific">Streptomyces roseolus</name>
    <dbReference type="NCBI Taxonomy" id="67358"/>
    <lineage>
        <taxon>Bacteria</taxon>
        <taxon>Bacillati</taxon>
        <taxon>Actinomycetota</taxon>
        <taxon>Actinomycetes</taxon>
        <taxon>Kitasatosporales</taxon>
        <taxon>Streptomycetaceae</taxon>
        <taxon>Streptomyces</taxon>
    </lineage>
</organism>
<evidence type="ECO:0000256" key="4">
    <source>
        <dbReference type="ARBA" id="ARBA00022833"/>
    </source>
</evidence>
<dbReference type="PANTHER" id="PTHR37418:SF2">
    <property type="entry name" value="3-KETO-5-AMINOHEXANOATE CLEAVAGE ENZYME"/>
    <property type="match status" value="1"/>
</dbReference>
<dbReference type="InterPro" id="IPR008567">
    <property type="entry name" value="BKACE"/>
</dbReference>
<dbReference type="Gene3D" id="3.20.20.70">
    <property type="entry name" value="Aldolase class I"/>
    <property type="match status" value="2"/>
</dbReference>
<evidence type="ECO:0000256" key="1">
    <source>
        <dbReference type="ARBA" id="ARBA00001947"/>
    </source>
</evidence>
<evidence type="ECO:0000313" key="7">
    <source>
        <dbReference type="Proteomes" id="UP001278571"/>
    </source>
</evidence>
<dbReference type="InterPro" id="IPR013785">
    <property type="entry name" value="Aldolase_TIM"/>
</dbReference>
<accession>A0ABU4KGQ5</accession>
<sequence>MTRPGAAPPLQAALNGTRGPGESAAVPRDPAALAEAAAEAVAAGAHEVRLRPRTPCGAGSLSPRVVGPALAAVRRLVRVPVTVPADAWAEPDPERRVARIRSWETLPELAWVAWHEPGAEETAAALLARGVAVEAGLRPGTPGPTRFARSPLAPRVRRIAVEVPPEEAAGAPAACRRALVAGSSGAAGATAGGEAGPEGAGRDLAAWVLPLVTGPSGAGAGGAPPGRARAWGDGVPVTVYGTGAAAWPVVGAARRLGLRGRIGLEDTLLLPDGTRARSTAEQVRAALSGPV</sequence>
<reference evidence="6 7" key="1">
    <citation type="submission" date="2023-10" db="EMBL/GenBank/DDBJ databases">
        <authorList>
            <person name="Wang X.X."/>
        </authorList>
    </citation>
    <scope>NUCLEOTIDE SEQUENCE [LARGE SCALE GENOMIC DNA]</scope>
    <source>
        <strain evidence="6 7">NBRC 12816</strain>
    </source>
</reference>
<dbReference type="Pfam" id="PF05853">
    <property type="entry name" value="BKACE"/>
    <property type="match status" value="2"/>
</dbReference>
<evidence type="ECO:0000256" key="5">
    <source>
        <dbReference type="SAM" id="MobiDB-lite"/>
    </source>
</evidence>
<evidence type="ECO:0000313" key="6">
    <source>
        <dbReference type="EMBL" id="MDX2296978.1"/>
    </source>
</evidence>
<dbReference type="RefSeq" id="WP_319013136.1">
    <property type="nucleotide sequence ID" value="NZ_JAWJZF010000512.1"/>
</dbReference>
<keyword evidence="3" id="KW-0479">Metal-binding</keyword>
<feature type="region of interest" description="Disordered" evidence="5">
    <location>
        <begin position="1"/>
        <end position="31"/>
    </location>
</feature>
<dbReference type="EMBL" id="JAWJZF010000512">
    <property type="protein sequence ID" value="MDX2296978.1"/>
    <property type="molecule type" value="Genomic_DNA"/>
</dbReference>
<evidence type="ECO:0000256" key="2">
    <source>
        <dbReference type="ARBA" id="ARBA00022679"/>
    </source>
</evidence>
<comment type="cofactor">
    <cofactor evidence="1">
        <name>Zn(2+)</name>
        <dbReference type="ChEBI" id="CHEBI:29105"/>
    </cofactor>
</comment>
<gene>
    <name evidence="6" type="ORF">R2363_32985</name>
</gene>
<proteinExistence type="predicted"/>